<accession>A0A0J8AZU1</accession>
<evidence type="ECO:0000313" key="4">
    <source>
        <dbReference type="Proteomes" id="UP000035740"/>
    </source>
</evidence>
<dbReference type="Proteomes" id="UP000035740">
    <property type="component" value="Unassembled WGS sequence"/>
</dbReference>
<reference evidence="3 4" key="1">
    <citation type="journal article" date="2014" name="Nature">
        <title>The genome of the recently domesticated crop plant sugar beet (Beta vulgaris).</title>
        <authorList>
            <person name="Dohm J.C."/>
            <person name="Minoche A.E."/>
            <person name="Holtgrawe D."/>
            <person name="Capella-Gutierrez S."/>
            <person name="Zakrzewski F."/>
            <person name="Tafer H."/>
            <person name="Rupp O."/>
            <person name="Sorensen T.R."/>
            <person name="Stracke R."/>
            <person name="Reinhardt R."/>
            <person name="Goesmann A."/>
            <person name="Kraft T."/>
            <person name="Schulz B."/>
            <person name="Stadler P.F."/>
            <person name="Schmidt T."/>
            <person name="Gabaldon T."/>
            <person name="Lehrach H."/>
            <person name="Weisshaar B."/>
            <person name="Himmelbauer H."/>
        </authorList>
    </citation>
    <scope>NUCLEOTIDE SEQUENCE [LARGE SCALE GENOMIC DNA]</scope>
    <source>
        <tissue evidence="3">Taproot</tissue>
    </source>
</reference>
<name>A0A0J8AZU1_BETVV</name>
<evidence type="ECO:0000313" key="3">
    <source>
        <dbReference type="EMBL" id="KMS94236.1"/>
    </source>
</evidence>
<keyword evidence="2" id="KW-1133">Transmembrane helix</keyword>
<proteinExistence type="predicted"/>
<dbReference type="AlphaFoldDB" id="A0A0J8AZU1"/>
<feature type="transmembrane region" description="Helical" evidence="2">
    <location>
        <begin position="145"/>
        <end position="166"/>
    </location>
</feature>
<dbReference type="EMBL" id="KQ095055">
    <property type="protein sequence ID" value="KMS94236.1"/>
    <property type="molecule type" value="Genomic_DNA"/>
</dbReference>
<dbReference type="Gramene" id="KMS94236">
    <property type="protein sequence ID" value="KMS94236"/>
    <property type="gene ID" value="BVRB_023440"/>
</dbReference>
<keyword evidence="4" id="KW-1185">Reference proteome</keyword>
<keyword evidence="2" id="KW-0472">Membrane</keyword>
<evidence type="ECO:0000256" key="1">
    <source>
        <dbReference type="SAM" id="MobiDB-lite"/>
    </source>
</evidence>
<feature type="compositionally biased region" description="Basic and acidic residues" evidence="1">
    <location>
        <begin position="1"/>
        <end position="10"/>
    </location>
</feature>
<feature type="region of interest" description="Disordered" evidence="1">
    <location>
        <begin position="1"/>
        <end position="81"/>
    </location>
</feature>
<sequence length="214" mass="23425">EFDQPSDGRDSPSGQPDPSPTSKPSFQDGFEGSYQFGDDFDAAFDHPDLSRNHPQPSVQKADGLPEENANNSKNSYIGYDASGRNSQMMAGAVDELGTTTSESTQNISGRNPQMMAVADSELGITTSESTKDISGFSLIRLLSAWKLPIIITVSIAFALILIVLSIRYRQRQKRLAVNEMFASMQIPSSHDVGYDTIHVVSPGARRSFDVKYIR</sequence>
<protein>
    <submittedName>
        <fullName evidence="3">Uncharacterized protein</fullName>
    </submittedName>
</protein>
<keyword evidence="2" id="KW-0812">Transmembrane</keyword>
<feature type="non-terminal residue" evidence="3">
    <location>
        <position position="1"/>
    </location>
</feature>
<gene>
    <name evidence="3" type="ORF">BVRB_023440</name>
</gene>
<evidence type="ECO:0000256" key="2">
    <source>
        <dbReference type="SAM" id="Phobius"/>
    </source>
</evidence>
<organism evidence="3 4">
    <name type="scientific">Beta vulgaris subsp. vulgaris</name>
    <name type="common">Beet</name>
    <dbReference type="NCBI Taxonomy" id="3555"/>
    <lineage>
        <taxon>Eukaryota</taxon>
        <taxon>Viridiplantae</taxon>
        <taxon>Streptophyta</taxon>
        <taxon>Embryophyta</taxon>
        <taxon>Tracheophyta</taxon>
        <taxon>Spermatophyta</taxon>
        <taxon>Magnoliopsida</taxon>
        <taxon>eudicotyledons</taxon>
        <taxon>Gunneridae</taxon>
        <taxon>Pentapetalae</taxon>
        <taxon>Caryophyllales</taxon>
        <taxon>Chenopodiaceae</taxon>
        <taxon>Betoideae</taxon>
        <taxon>Beta</taxon>
    </lineage>
</organism>